<dbReference type="Proteomes" id="UP001294412">
    <property type="component" value="Unassembled WGS sequence"/>
</dbReference>
<dbReference type="SMART" id="SM00400">
    <property type="entry name" value="ZnF_CHCC"/>
    <property type="match status" value="1"/>
</dbReference>
<feature type="zinc finger region" description="CHC2-type" evidence="12">
    <location>
        <begin position="43"/>
        <end position="67"/>
    </location>
</feature>
<dbReference type="InterPro" id="IPR006171">
    <property type="entry name" value="TOPRIM_dom"/>
</dbReference>
<dbReference type="EMBL" id="JAXLPB010000003">
    <property type="protein sequence ID" value="MDY8109669.1"/>
    <property type="molecule type" value="Genomic_DNA"/>
</dbReference>
<accession>A0ABU5I2S4</accession>
<dbReference type="SUPFAM" id="SSF57783">
    <property type="entry name" value="Zinc beta-ribbon"/>
    <property type="match status" value="1"/>
</dbReference>
<dbReference type="InterPro" id="IPR006295">
    <property type="entry name" value="DNA_primase_DnaG"/>
</dbReference>
<keyword evidence="1 12" id="KW-0240">DNA-directed RNA polymerase</keyword>
<dbReference type="Pfam" id="PF08275">
    <property type="entry name" value="DNAG_N"/>
    <property type="match status" value="1"/>
</dbReference>
<reference evidence="16 17" key="1">
    <citation type="submission" date="2023-12" db="EMBL/GenBank/DDBJ databases">
        <title>Description of Novel Strain Fulvimarina sp. 2208YS6-2-32 isolated from Uroteuthis (Photololigo) edulis.</title>
        <authorList>
            <person name="Park J.-S."/>
        </authorList>
    </citation>
    <scope>NUCLEOTIDE SEQUENCE [LARGE SCALE GENOMIC DNA]</scope>
    <source>
        <strain evidence="16 17">2208YS6-2-32</strain>
    </source>
</reference>
<comment type="domain">
    <text evidence="12">Contains an N-terminal zinc-binding domain, a central core domain that contains the primase activity, and a C-terminal DnaB-binding domain.</text>
</comment>
<comment type="subunit">
    <text evidence="12">Monomer. Interacts with DnaB.</text>
</comment>
<evidence type="ECO:0000313" key="17">
    <source>
        <dbReference type="Proteomes" id="UP001294412"/>
    </source>
</evidence>
<evidence type="ECO:0000256" key="1">
    <source>
        <dbReference type="ARBA" id="ARBA00022478"/>
    </source>
</evidence>
<keyword evidence="8 12" id="KW-0862">Zinc</keyword>
<evidence type="ECO:0000256" key="5">
    <source>
        <dbReference type="ARBA" id="ARBA00022705"/>
    </source>
</evidence>
<comment type="catalytic activity">
    <reaction evidence="12">
        <text>ssDNA + n NTP = ssDNA/pppN(pN)n-1 hybrid + (n-1) diphosphate.</text>
        <dbReference type="EC" id="2.7.7.101"/>
    </reaction>
</comment>
<keyword evidence="7 12" id="KW-0863">Zinc-finger</keyword>
<evidence type="ECO:0000256" key="13">
    <source>
        <dbReference type="PIRNR" id="PIRNR002811"/>
    </source>
</evidence>
<dbReference type="SUPFAM" id="SSF56731">
    <property type="entry name" value="DNA primase core"/>
    <property type="match status" value="1"/>
</dbReference>
<gene>
    <name evidence="12 16" type="primary">dnaG</name>
    <name evidence="16" type="ORF">U0C82_11025</name>
</gene>
<evidence type="ECO:0000256" key="9">
    <source>
        <dbReference type="ARBA" id="ARBA00022842"/>
    </source>
</evidence>
<dbReference type="PANTHER" id="PTHR30313">
    <property type="entry name" value="DNA PRIMASE"/>
    <property type="match status" value="1"/>
</dbReference>
<dbReference type="InterPro" id="IPR037068">
    <property type="entry name" value="DNA_primase_core_N_sf"/>
</dbReference>
<dbReference type="InterPro" id="IPR013264">
    <property type="entry name" value="DNAG_N"/>
</dbReference>
<name>A0ABU5I2S4_9HYPH</name>
<dbReference type="InterPro" id="IPR019475">
    <property type="entry name" value="DNA_primase_DnaB-bd"/>
</dbReference>
<keyword evidence="4 12" id="KW-0548">Nucleotidyltransferase</keyword>
<keyword evidence="10 12" id="KW-0238">DNA-binding</keyword>
<evidence type="ECO:0000256" key="7">
    <source>
        <dbReference type="ARBA" id="ARBA00022771"/>
    </source>
</evidence>
<feature type="region of interest" description="Disordered" evidence="14">
    <location>
        <begin position="426"/>
        <end position="472"/>
    </location>
</feature>
<evidence type="ECO:0000256" key="2">
    <source>
        <dbReference type="ARBA" id="ARBA00022515"/>
    </source>
</evidence>
<keyword evidence="9" id="KW-0460">Magnesium</keyword>
<evidence type="ECO:0000256" key="14">
    <source>
        <dbReference type="SAM" id="MobiDB-lite"/>
    </source>
</evidence>
<evidence type="ECO:0000256" key="12">
    <source>
        <dbReference type="HAMAP-Rule" id="MF_00974"/>
    </source>
</evidence>
<evidence type="ECO:0000313" key="16">
    <source>
        <dbReference type="EMBL" id="MDY8109669.1"/>
    </source>
</evidence>
<evidence type="ECO:0000256" key="6">
    <source>
        <dbReference type="ARBA" id="ARBA00022723"/>
    </source>
</evidence>
<proteinExistence type="inferred from homology"/>
<dbReference type="HAMAP" id="MF_00974">
    <property type="entry name" value="DNA_primase_DnaG"/>
    <property type="match status" value="1"/>
</dbReference>
<keyword evidence="3 12" id="KW-0808">Transferase</keyword>
<dbReference type="Gene3D" id="3.90.980.10">
    <property type="entry name" value="DNA primase, catalytic core, N-terminal domain"/>
    <property type="match status" value="1"/>
</dbReference>
<comment type="caution">
    <text evidence="16">The sequence shown here is derived from an EMBL/GenBank/DDBJ whole genome shotgun (WGS) entry which is preliminary data.</text>
</comment>
<dbReference type="PROSITE" id="PS50880">
    <property type="entry name" value="TOPRIM"/>
    <property type="match status" value="1"/>
</dbReference>
<evidence type="ECO:0000256" key="11">
    <source>
        <dbReference type="ARBA" id="ARBA00023163"/>
    </source>
</evidence>
<evidence type="ECO:0000259" key="15">
    <source>
        <dbReference type="PROSITE" id="PS50880"/>
    </source>
</evidence>
<evidence type="ECO:0000256" key="3">
    <source>
        <dbReference type="ARBA" id="ARBA00022679"/>
    </source>
</evidence>
<dbReference type="NCBIfam" id="TIGR01391">
    <property type="entry name" value="dnaG"/>
    <property type="match status" value="1"/>
</dbReference>
<dbReference type="RefSeq" id="WP_322187150.1">
    <property type="nucleotide sequence ID" value="NZ_JAXLPB010000003.1"/>
</dbReference>
<keyword evidence="11 12" id="KW-0804">Transcription</keyword>
<dbReference type="Pfam" id="PF13662">
    <property type="entry name" value="Toprim_4"/>
    <property type="match status" value="1"/>
</dbReference>
<comment type="function">
    <text evidence="12 13">RNA polymerase that catalyzes the synthesis of short RNA molecules used as primers for DNA polymerase during DNA replication.</text>
</comment>
<comment type="similarity">
    <text evidence="12 13">Belongs to the DnaG primase family.</text>
</comment>
<dbReference type="Pfam" id="PF10410">
    <property type="entry name" value="DnaB_bind"/>
    <property type="match status" value="1"/>
</dbReference>
<dbReference type="InterPro" id="IPR036977">
    <property type="entry name" value="DNA_primase_Znf_CHC2"/>
</dbReference>
<sequence>MRFPPSFLDDIRARVPISDVIGQRVTFDRRKSRPAKGDHWACCPFHGENSPSFHCEDDKGRYHCFGCGVSGDHFRFLTELDGLSFPEAVERLAGMAGLAMPARDPEAEKRDEKRATILDALKLAAEFFRDRLQDNEGAKARGYLRDRGLNPAIQKRFGLGFAPEARNRLKEHLAAKGVGKKEIEAAGLVVHGDDIAVSYDRFRDRIMFPILDPSERCVAFGGRAMSPEARAKYLNSPETDVFHKGGMLYNLGMARRASKNAGTLLVVEGYMDVIALAQAGFDHAVAPLGTALTESQIELLWRSAGDPILCFDGDGAGIKAAHRAAELALPLLKPGRSLRFALLPDGKDPDDLVKDGGADAFRDVLAQARPLSDMVWSRETAGSTFDTPEARAELERRLDQLTRQIGDESVRRHYSQDMRQRLSAFFGSGSAPRSYGDRSNGRGGDRGQRGDRGGYANAVGGRQSNGRYGAGAGMRPAISDRLARSSLLRATGGPAPSLREIAIVVGFVNHPVLMQEAFDYFADLEIDAPDLARLRACVLDIYAESAPHDRDVIIEGLRLRGAEEIFIAYEEKARMVRLWPVLADAAADDAREALRQALHLQHRFKALTRELKQAEQLLGQEPTDDAYEHMRAVKAEIERVETIEALVEGFGILSGRAVKTM</sequence>
<evidence type="ECO:0000256" key="8">
    <source>
        <dbReference type="ARBA" id="ARBA00022833"/>
    </source>
</evidence>
<dbReference type="InterPro" id="IPR030846">
    <property type="entry name" value="DnaG_bac"/>
</dbReference>
<organism evidence="16 17">
    <name type="scientific">Fulvimarina uroteuthidis</name>
    <dbReference type="NCBI Taxonomy" id="3098149"/>
    <lineage>
        <taxon>Bacteria</taxon>
        <taxon>Pseudomonadati</taxon>
        <taxon>Pseudomonadota</taxon>
        <taxon>Alphaproteobacteria</taxon>
        <taxon>Hyphomicrobiales</taxon>
        <taxon>Aurantimonadaceae</taxon>
        <taxon>Fulvimarina</taxon>
    </lineage>
</organism>
<keyword evidence="5 12" id="KW-0235">DNA replication</keyword>
<dbReference type="Gene3D" id="3.40.1360.10">
    <property type="match status" value="1"/>
</dbReference>
<dbReference type="PIRSF" id="PIRSF002811">
    <property type="entry name" value="DnaG"/>
    <property type="match status" value="1"/>
</dbReference>
<dbReference type="PANTHER" id="PTHR30313:SF2">
    <property type="entry name" value="DNA PRIMASE"/>
    <property type="match status" value="1"/>
</dbReference>
<dbReference type="SMART" id="SM00493">
    <property type="entry name" value="TOPRIM"/>
    <property type="match status" value="1"/>
</dbReference>
<evidence type="ECO:0000256" key="10">
    <source>
        <dbReference type="ARBA" id="ARBA00023125"/>
    </source>
</evidence>
<dbReference type="InterPro" id="IPR034151">
    <property type="entry name" value="TOPRIM_DnaG_bac"/>
</dbReference>
<evidence type="ECO:0000256" key="4">
    <source>
        <dbReference type="ARBA" id="ARBA00022695"/>
    </source>
</evidence>
<dbReference type="EC" id="2.7.7.101" evidence="12"/>
<dbReference type="Gene3D" id="3.90.580.10">
    <property type="entry name" value="Zinc finger, CHC2-type domain"/>
    <property type="match status" value="1"/>
</dbReference>
<comment type="cofactor">
    <cofactor evidence="12 13">
        <name>Zn(2+)</name>
        <dbReference type="ChEBI" id="CHEBI:29105"/>
    </cofactor>
    <text evidence="12 13">Binds 1 zinc ion per monomer.</text>
</comment>
<feature type="compositionally biased region" description="Basic and acidic residues" evidence="14">
    <location>
        <begin position="435"/>
        <end position="452"/>
    </location>
</feature>
<keyword evidence="17" id="KW-1185">Reference proteome</keyword>
<keyword evidence="6 12" id="KW-0479">Metal-binding</keyword>
<protein>
    <recommendedName>
        <fullName evidence="12 13">DNA primase</fullName>
        <ecNumber evidence="12">2.7.7.101</ecNumber>
    </recommendedName>
</protein>
<dbReference type="Pfam" id="PF01807">
    <property type="entry name" value="Zn_ribbon_DnaG"/>
    <property type="match status" value="1"/>
</dbReference>
<dbReference type="InterPro" id="IPR050219">
    <property type="entry name" value="DnaG_primase"/>
</dbReference>
<dbReference type="CDD" id="cd03364">
    <property type="entry name" value="TOPRIM_DnaG_primases"/>
    <property type="match status" value="1"/>
</dbReference>
<dbReference type="InterPro" id="IPR002694">
    <property type="entry name" value="Znf_CHC2"/>
</dbReference>
<feature type="domain" description="Toprim" evidence="15">
    <location>
        <begin position="262"/>
        <end position="344"/>
    </location>
</feature>
<keyword evidence="2 12" id="KW-0639">Primosome</keyword>